<feature type="transmembrane region" description="Helical" evidence="1">
    <location>
        <begin position="129"/>
        <end position="156"/>
    </location>
</feature>
<dbReference type="GO" id="GO:0006955">
    <property type="term" value="P:immune response"/>
    <property type="evidence" value="ECO:0007669"/>
    <property type="project" value="InterPro"/>
</dbReference>
<keyword evidence="1" id="KW-1133">Transmembrane helix</keyword>
<evidence type="ECO:0000313" key="2">
    <source>
        <dbReference type="Ensembl" id="ENSXETP00000082680"/>
    </source>
</evidence>
<dbReference type="AlphaFoldDB" id="A0A6I8RCG4"/>
<dbReference type="Gene3D" id="2.60.40.770">
    <property type="match status" value="1"/>
</dbReference>
<dbReference type="InParanoid" id="A0A6I8RCG4"/>
<dbReference type="PANTHER" id="PTHR20838">
    <property type="entry name" value="LYMPHOCYTE ANTIGEN 86"/>
    <property type="match status" value="1"/>
</dbReference>
<dbReference type="InterPro" id="IPR039945">
    <property type="entry name" value="LY86"/>
</dbReference>
<organism evidence="2">
    <name type="scientific">Xenopus tropicalis</name>
    <name type="common">Western clawed frog</name>
    <name type="synonym">Silurana tropicalis</name>
    <dbReference type="NCBI Taxonomy" id="8364"/>
    <lineage>
        <taxon>Eukaryota</taxon>
        <taxon>Metazoa</taxon>
        <taxon>Chordata</taxon>
        <taxon>Craniata</taxon>
        <taxon>Vertebrata</taxon>
        <taxon>Euteleostomi</taxon>
        <taxon>Amphibia</taxon>
        <taxon>Batrachia</taxon>
        <taxon>Anura</taxon>
        <taxon>Pipoidea</taxon>
        <taxon>Pipidae</taxon>
        <taxon>Xenopodinae</taxon>
        <taxon>Xenopus</taxon>
        <taxon>Silurana</taxon>
    </lineage>
</organism>
<keyword evidence="1" id="KW-0472">Membrane</keyword>
<proteinExistence type="predicted"/>
<reference evidence="2" key="1">
    <citation type="journal article" date="2010" name="Science">
        <title>The genome of the Western clawed frog Xenopus tropicalis.</title>
        <authorList>
            <person name="Hellsten U."/>
            <person name="Harland R.M."/>
            <person name="Gilchrist M.J."/>
            <person name="Hendrix D."/>
            <person name="Jurka J."/>
            <person name="Kapitonov V."/>
            <person name="Ovcharenko I."/>
            <person name="Putnam N.H."/>
            <person name="Shu S."/>
            <person name="Taher L."/>
            <person name="Blitz I.L."/>
            <person name="Blumberg B."/>
            <person name="Dichmann D.S."/>
            <person name="Dubchak I."/>
            <person name="Amaya E."/>
            <person name="Detter J.C."/>
            <person name="Fletcher R."/>
            <person name="Gerhard D.S."/>
            <person name="Goodstein D."/>
            <person name="Graves T."/>
            <person name="Grigoriev I.V."/>
            <person name="Grimwood J."/>
            <person name="Kawashima T."/>
            <person name="Lindquist E."/>
            <person name="Lucas S.M."/>
            <person name="Mead P.E."/>
            <person name="Mitros T."/>
            <person name="Ogino H."/>
            <person name="Ohta Y."/>
            <person name="Poliakov A.V."/>
            <person name="Pollet N."/>
            <person name="Robert J."/>
            <person name="Salamov A."/>
            <person name="Sater A.K."/>
            <person name="Schmutz J."/>
            <person name="Terry A."/>
            <person name="Vize P.D."/>
            <person name="Warren W.C."/>
            <person name="Wells D."/>
            <person name="Wills A."/>
            <person name="Wilson R.K."/>
            <person name="Zimmerman L.B."/>
            <person name="Zorn A.M."/>
            <person name="Grainger R."/>
            <person name="Grammer T."/>
            <person name="Khokha M.K."/>
            <person name="Richardson P.M."/>
            <person name="Rokhsar D.S."/>
        </authorList>
    </citation>
    <scope>NUCLEOTIDE SEQUENCE [LARGE SCALE GENOMIC DNA]</scope>
    <source>
        <strain evidence="2">Nigerian</strain>
    </source>
</reference>
<dbReference type="FunCoup" id="A0A6I8RCG4">
    <property type="interactions" value="97"/>
</dbReference>
<sequence length="164" mass="19035">MQGVPQYQQMQLRMIWNRRCGATSGKGKQVYSINGFMIHTETVSFIIYPVTDPLQDFGVTLIPCSHVTQDMKLRFGVLLRHDIDELFLTIKGYLKDKMFITYDFSICESSAPRFSFCGRKKGGNILKMYPAMLLVVFNFNFFFYPFQVLLVFYSFLAVRKLGKS</sequence>
<protein>
    <submittedName>
        <fullName evidence="2">Uncharacterized protein</fullName>
    </submittedName>
</protein>
<evidence type="ECO:0000256" key="1">
    <source>
        <dbReference type="SAM" id="Phobius"/>
    </source>
</evidence>
<name>A0A6I8RCG4_XENTR</name>
<dbReference type="Bgee" id="ENSXETG00000038290">
    <property type="expression patterns" value="Expressed in 2-cell stage embryo and 1 other cell type or tissue"/>
</dbReference>
<dbReference type="Ensembl" id="ENSXETT00000074331">
    <property type="protein sequence ID" value="ENSXETP00000082680"/>
    <property type="gene ID" value="ENSXETG00000038290"/>
</dbReference>
<reference evidence="2" key="2">
    <citation type="submission" date="2020-05" db="UniProtKB">
        <authorList>
            <consortium name="Ensembl"/>
        </authorList>
    </citation>
    <scope>IDENTIFICATION</scope>
</reference>
<dbReference type="PANTHER" id="PTHR20838:SF0">
    <property type="entry name" value="LYMPHOCYTE ANTIGEN 86"/>
    <property type="match status" value="1"/>
</dbReference>
<keyword evidence="1" id="KW-0812">Transmembrane</keyword>
<accession>A0A6I8RCG4</accession>